<protein>
    <submittedName>
        <fullName evidence="2">Uncharacterized protein</fullName>
    </submittedName>
</protein>
<keyword evidence="3" id="KW-1185">Reference proteome</keyword>
<dbReference type="EMBL" id="MNCJ02000326">
    <property type="protein sequence ID" value="KAF5783671.1"/>
    <property type="molecule type" value="Genomic_DNA"/>
</dbReference>
<dbReference type="AlphaFoldDB" id="A0A251RZE3"/>
<sequence>MAQGLITFGPTFPNQLSSCNKWAQTDKHICQTKKKMPDITLVQLSPTVLSLCLIRIPQTISSSSSMMNNQQQHSSFKSLSLFDTTYIQQSHCSTTIKMINPIIQHTYMSSSSLSR</sequence>
<accession>A0A251RZE3</accession>
<evidence type="ECO:0000313" key="3">
    <source>
        <dbReference type="Proteomes" id="UP000215914"/>
    </source>
</evidence>
<reference evidence="2" key="2">
    <citation type="submission" date="2017-02" db="EMBL/GenBank/DDBJ databases">
        <title>Sunflower complete genome.</title>
        <authorList>
            <person name="Langlade N."/>
            <person name="Munos S."/>
        </authorList>
    </citation>
    <scope>NUCLEOTIDE SEQUENCE [LARGE SCALE GENOMIC DNA]</scope>
    <source>
        <tissue evidence="2">Leaves</tissue>
    </source>
</reference>
<reference evidence="1" key="3">
    <citation type="submission" date="2020-06" db="EMBL/GenBank/DDBJ databases">
        <title>Helianthus annuus Genome sequencing and assembly Release 2.</title>
        <authorList>
            <person name="Gouzy J."/>
            <person name="Langlade N."/>
            <person name="Munos S."/>
        </authorList>
    </citation>
    <scope>NUCLEOTIDE SEQUENCE</scope>
    <source>
        <tissue evidence="1">Leaves</tissue>
    </source>
</reference>
<dbReference type="Gramene" id="mRNA:HanXRQr2_Chr11g0510621">
    <property type="protein sequence ID" value="CDS:HanXRQr2_Chr11g0510621.1"/>
    <property type="gene ID" value="HanXRQr2_Chr11g0510621"/>
</dbReference>
<organism evidence="2 3">
    <name type="scientific">Helianthus annuus</name>
    <name type="common">Common sunflower</name>
    <dbReference type="NCBI Taxonomy" id="4232"/>
    <lineage>
        <taxon>Eukaryota</taxon>
        <taxon>Viridiplantae</taxon>
        <taxon>Streptophyta</taxon>
        <taxon>Embryophyta</taxon>
        <taxon>Tracheophyta</taxon>
        <taxon>Spermatophyta</taxon>
        <taxon>Magnoliopsida</taxon>
        <taxon>eudicotyledons</taxon>
        <taxon>Gunneridae</taxon>
        <taxon>Pentapetalae</taxon>
        <taxon>asterids</taxon>
        <taxon>campanulids</taxon>
        <taxon>Asterales</taxon>
        <taxon>Asteraceae</taxon>
        <taxon>Asteroideae</taxon>
        <taxon>Heliantheae alliance</taxon>
        <taxon>Heliantheae</taxon>
        <taxon>Helianthus</taxon>
    </lineage>
</organism>
<evidence type="ECO:0000313" key="2">
    <source>
        <dbReference type="EMBL" id="OTF91583.1"/>
    </source>
</evidence>
<reference evidence="1 3" key="1">
    <citation type="journal article" date="2017" name="Nature">
        <title>The sunflower genome provides insights into oil metabolism, flowering and Asterid evolution.</title>
        <authorList>
            <person name="Badouin H."/>
            <person name="Gouzy J."/>
            <person name="Grassa C.J."/>
            <person name="Murat F."/>
            <person name="Staton S.E."/>
            <person name="Cottret L."/>
            <person name="Lelandais-Briere C."/>
            <person name="Owens G.L."/>
            <person name="Carrere S."/>
            <person name="Mayjonade B."/>
            <person name="Legrand L."/>
            <person name="Gill N."/>
            <person name="Kane N.C."/>
            <person name="Bowers J.E."/>
            <person name="Hubner S."/>
            <person name="Bellec A."/>
            <person name="Berard A."/>
            <person name="Berges H."/>
            <person name="Blanchet N."/>
            <person name="Boniface M.C."/>
            <person name="Brunel D."/>
            <person name="Catrice O."/>
            <person name="Chaidir N."/>
            <person name="Claudel C."/>
            <person name="Donnadieu C."/>
            <person name="Faraut T."/>
            <person name="Fievet G."/>
            <person name="Helmstetter N."/>
            <person name="King M."/>
            <person name="Knapp S.J."/>
            <person name="Lai Z."/>
            <person name="Le Paslier M.C."/>
            <person name="Lippi Y."/>
            <person name="Lorenzon L."/>
            <person name="Mandel J.R."/>
            <person name="Marage G."/>
            <person name="Marchand G."/>
            <person name="Marquand E."/>
            <person name="Bret-Mestries E."/>
            <person name="Morien E."/>
            <person name="Nambeesan S."/>
            <person name="Nguyen T."/>
            <person name="Pegot-Espagnet P."/>
            <person name="Pouilly N."/>
            <person name="Raftis F."/>
            <person name="Sallet E."/>
            <person name="Schiex T."/>
            <person name="Thomas J."/>
            <person name="Vandecasteele C."/>
            <person name="Vares D."/>
            <person name="Vear F."/>
            <person name="Vautrin S."/>
            <person name="Crespi M."/>
            <person name="Mangin B."/>
            <person name="Burke J.M."/>
            <person name="Salse J."/>
            <person name="Munos S."/>
            <person name="Vincourt P."/>
            <person name="Rieseberg L.H."/>
            <person name="Langlade N.B."/>
        </authorList>
    </citation>
    <scope>NUCLEOTIDE SEQUENCE [LARGE SCALE GENOMIC DNA]</scope>
    <source>
        <strain evidence="3">cv. SF193</strain>
        <tissue evidence="1">Leaves</tissue>
    </source>
</reference>
<dbReference type="EMBL" id="CM007905">
    <property type="protein sequence ID" value="OTF91583.1"/>
    <property type="molecule type" value="Genomic_DNA"/>
</dbReference>
<dbReference type="InParanoid" id="A0A251RZE3"/>
<name>A0A251RZE3_HELAN</name>
<gene>
    <name evidence="2" type="ORF">HannXRQ_Chr16g0512351</name>
    <name evidence="1" type="ORF">HanXRQr2_Chr11g0510621</name>
</gene>
<dbReference type="Proteomes" id="UP000215914">
    <property type="component" value="Chromosome 16"/>
</dbReference>
<proteinExistence type="predicted"/>
<evidence type="ECO:0000313" key="1">
    <source>
        <dbReference type="EMBL" id="KAF5783671.1"/>
    </source>
</evidence>